<protein>
    <submittedName>
        <fullName evidence="2">Glycosyltransferase family 2 protein</fullName>
    </submittedName>
</protein>
<keyword evidence="2" id="KW-0808">Transferase</keyword>
<proteinExistence type="predicted"/>
<reference evidence="3" key="1">
    <citation type="submission" date="2019-10" db="EMBL/GenBank/DDBJ databases">
        <title>Streptomyces sp. nov., a novel actinobacterium isolated from alkaline environment.</title>
        <authorList>
            <person name="Golinska P."/>
        </authorList>
    </citation>
    <scope>NUCLEOTIDE SEQUENCE [LARGE SCALE GENOMIC DNA]</scope>
    <source>
        <strain evidence="3">DSM 42108</strain>
    </source>
</reference>
<dbReference type="EMBL" id="VKHS01000014">
    <property type="protein sequence ID" value="MBB0228224.1"/>
    <property type="molecule type" value="Genomic_DNA"/>
</dbReference>
<comment type="caution">
    <text evidence="2">The sequence shown here is derived from an EMBL/GenBank/DDBJ whole genome shotgun (WGS) entry which is preliminary data.</text>
</comment>
<evidence type="ECO:0000256" key="1">
    <source>
        <dbReference type="SAM" id="MobiDB-lite"/>
    </source>
</evidence>
<accession>A0A7W3SZK8</accession>
<keyword evidence="3" id="KW-1185">Reference proteome</keyword>
<gene>
    <name evidence="2" type="ORF">FOE67_01525</name>
</gene>
<dbReference type="GO" id="GO:0016740">
    <property type="term" value="F:transferase activity"/>
    <property type="evidence" value="ECO:0007669"/>
    <property type="project" value="UniProtKB-KW"/>
</dbReference>
<dbReference type="AlphaFoldDB" id="A0A7W3SZK8"/>
<feature type="region of interest" description="Disordered" evidence="1">
    <location>
        <begin position="37"/>
        <end position="56"/>
    </location>
</feature>
<evidence type="ECO:0000313" key="2">
    <source>
        <dbReference type="EMBL" id="MBB0228224.1"/>
    </source>
</evidence>
<sequence>MPEGKTDHRLWWQRAAARGFAPPPHPTTPFILVTGGESTGDVHGRMPGPGAPGDPAPHLDGPVVSTPAGGLGVLLPTYVGRCDAQTHQQVLHHLLDALGEVREGHPDLPITLWVGMQYGPGENEEALRRLRRLVALAPAERDFVTIGMALPGPGKLRTVSTVLGLSANAGHVGWIWTDDDIRFGPGCLVRLVSRFRERGYRGTVGAHSVALPAGTPASRTMERVAEVTAPPRACPAAACLIVAPDVLGTGIPARRLTDDGYVVFELIAPGAADPLHDLEVLPGARISFYRVGRTHDTFQRLRRSLHSHVTCVADYPWPTSRIYLRQILFHGLWPLASWDNSRGPVHGARRWMVKSLHFAWFCRVTVTLMARGAVGRPLRHVAWGDEGGFRSPGTREPVGGGSPDR</sequence>
<organism evidence="2 3">
    <name type="scientific">Streptomyces calidiresistens</name>
    <dbReference type="NCBI Taxonomy" id="1485586"/>
    <lineage>
        <taxon>Bacteria</taxon>
        <taxon>Bacillati</taxon>
        <taxon>Actinomycetota</taxon>
        <taxon>Actinomycetes</taxon>
        <taxon>Kitasatosporales</taxon>
        <taxon>Streptomycetaceae</taxon>
        <taxon>Streptomyces</taxon>
    </lineage>
</organism>
<dbReference type="Proteomes" id="UP000530234">
    <property type="component" value="Unassembled WGS sequence"/>
</dbReference>
<name>A0A7W3SZK8_9ACTN</name>
<evidence type="ECO:0000313" key="3">
    <source>
        <dbReference type="Proteomes" id="UP000530234"/>
    </source>
</evidence>